<evidence type="ECO:0000313" key="1">
    <source>
        <dbReference type="EMBL" id="JAD82013.1"/>
    </source>
</evidence>
<reference evidence="1" key="2">
    <citation type="journal article" date="2015" name="Data Brief">
        <title>Shoot transcriptome of the giant reed, Arundo donax.</title>
        <authorList>
            <person name="Barrero R.A."/>
            <person name="Guerrero F.D."/>
            <person name="Moolhuijzen P."/>
            <person name="Goolsby J.A."/>
            <person name="Tidwell J."/>
            <person name="Bellgard S.E."/>
            <person name="Bellgard M.I."/>
        </authorList>
    </citation>
    <scope>NUCLEOTIDE SEQUENCE</scope>
    <source>
        <tissue evidence="1">Shoot tissue taken approximately 20 cm above the soil surface</tissue>
    </source>
</reference>
<name>A0A0A9D5P1_ARUDO</name>
<reference evidence="1" key="1">
    <citation type="submission" date="2014-09" db="EMBL/GenBank/DDBJ databases">
        <authorList>
            <person name="Magalhaes I.L.F."/>
            <person name="Oliveira U."/>
            <person name="Santos F.R."/>
            <person name="Vidigal T.H.D.A."/>
            <person name="Brescovit A.D."/>
            <person name="Santos A.J."/>
        </authorList>
    </citation>
    <scope>NUCLEOTIDE SEQUENCE</scope>
    <source>
        <tissue evidence="1">Shoot tissue taken approximately 20 cm above the soil surface</tissue>
    </source>
</reference>
<dbReference type="AlphaFoldDB" id="A0A0A9D5P1"/>
<dbReference type="EMBL" id="GBRH01215882">
    <property type="protein sequence ID" value="JAD82013.1"/>
    <property type="molecule type" value="Transcribed_RNA"/>
</dbReference>
<sequence length="46" mass="5688">MKTIPFMKNIDLMWCIQHLFQHTYSLDRNPRPFHFLLHSLSITQWT</sequence>
<protein>
    <submittedName>
        <fullName evidence="1">Uncharacterized protein</fullName>
    </submittedName>
</protein>
<organism evidence="1">
    <name type="scientific">Arundo donax</name>
    <name type="common">Giant reed</name>
    <name type="synonym">Donax arundinaceus</name>
    <dbReference type="NCBI Taxonomy" id="35708"/>
    <lineage>
        <taxon>Eukaryota</taxon>
        <taxon>Viridiplantae</taxon>
        <taxon>Streptophyta</taxon>
        <taxon>Embryophyta</taxon>
        <taxon>Tracheophyta</taxon>
        <taxon>Spermatophyta</taxon>
        <taxon>Magnoliopsida</taxon>
        <taxon>Liliopsida</taxon>
        <taxon>Poales</taxon>
        <taxon>Poaceae</taxon>
        <taxon>PACMAD clade</taxon>
        <taxon>Arundinoideae</taxon>
        <taxon>Arundineae</taxon>
        <taxon>Arundo</taxon>
    </lineage>
</organism>
<accession>A0A0A9D5P1</accession>
<proteinExistence type="predicted"/>